<dbReference type="Proteomes" id="UP001233999">
    <property type="component" value="Unassembled WGS sequence"/>
</dbReference>
<evidence type="ECO:0000313" key="2">
    <source>
        <dbReference type="Proteomes" id="UP001233999"/>
    </source>
</evidence>
<name>A0AAD7ZLV7_DIPPU</name>
<dbReference type="AlphaFoldDB" id="A0AAD7ZLV7"/>
<keyword evidence="2" id="KW-1185">Reference proteome</keyword>
<feature type="non-terminal residue" evidence="1">
    <location>
        <position position="63"/>
    </location>
</feature>
<organism evidence="1 2">
    <name type="scientific">Diploptera punctata</name>
    <name type="common">Pacific beetle cockroach</name>
    <dbReference type="NCBI Taxonomy" id="6984"/>
    <lineage>
        <taxon>Eukaryota</taxon>
        <taxon>Metazoa</taxon>
        <taxon>Ecdysozoa</taxon>
        <taxon>Arthropoda</taxon>
        <taxon>Hexapoda</taxon>
        <taxon>Insecta</taxon>
        <taxon>Pterygota</taxon>
        <taxon>Neoptera</taxon>
        <taxon>Polyneoptera</taxon>
        <taxon>Dictyoptera</taxon>
        <taxon>Blattodea</taxon>
        <taxon>Blaberoidea</taxon>
        <taxon>Blaberidae</taxon>
        <taxon>Diplopterinae</taxon>
        <taxon>Diploptera</taxon>
    </lineage>
</organism>
<comment type="caution">
    <text evidence="1">The sequence shown here is derived from an EMBL/GenBank/DDBJ whole genome shotgun (WGS) entry which is preliminary data.</text>
</comment>
<sequence length="63" mass="7074">ERSTESSVHVVVRPGVGKEFIRVSINYILNSESAHNLSFLTFAILVKHSQQQVGRQKTVKLLP</sequence>
<protein>
    <submittedName>
        <fullName evidence="1">Uncharacterized protein</fullName>
    </submittedName>
</protein>
<feature type="non-terminal residue" evidence="1">
    <location>
        <position position="1"/>
    </location>
</feature>
<proteinExistence type="predicted"/>
<evidence type="ECO:0000313" key="1">
    <source>
        <dbReference type="EMBL" id="KAJ9582903.1"/>
    </source>
</evidence>
<gene>
    <name evidence="1" type="ORF">L9F63_022754</name>
</gene>
<reference evidence="1" key="2">
    <citation type="submission" date="2023-05" db="EMBL/GenBank/DDBJ databases">
        <authorList>
            <person name="Fouks B."/>
        </authorList>
    </citation>
    <scope>NUCLEOTIDE SEQUENCE</scope>
    <source>
        <strain evidence="1">Stay&amp;Tobe</strain>
        <tissue evidence="1">Testes</tissue>
    </source>
</reference>
<dbReference type="EMBL" id="JASPKZ010007718">
    <property type="protein sequence ID" value="KAJ9582903.1"/>
    <property type="molecule type" value="Genomic_DNA"/>
</dbReference>
<reference evidence="1" key="1">
    <citation type="journal article" date="2023" name="IScience">
        <title>Live-bearing cockroach genome reveals convergent evolutionary mechanisms linked to viviparity in insects and beyond.</title>
        <authorList>
            <person name="Fouks B."/>
            <person name="Harrison M.C."/>
            <person name="Mikhailova A.A."/>
            <person name="Marchal E."/>
            <person name="English S."/>
            <person name="Carruthers M."/>
            <person name="Jennings E.C."/>
            <person name="Chiamaka E.L."/>
            <person name="Frigard R.A."/>
            <person name="Pippel M."/>
            <person name="Attardo G.M."/>
            <person name="Benoit J.B."/>
            <person name="Bornberg-Bauer E."/>
            <person name="Tobe S.S."/>
        </authorList>
    </citation>
    <scope>NUCLEOTIDE SEQUENCE</scope>
    <source>
        <strain evidence="1">Stay&amp;Tobe</strain>
    </source>
</reference>
<accession>A0AAD7ZLV7</accession>